<dbReference type="OrthoDB" id="270763at2759"/>
<dbReference type="EMBL" id="AXCR01000012">
    <property type="protein sequence ID" value="KJR80083.1"/>
    <property type="molecule type" value="Genomic_DNA"/>
</dbReference>
<protein>
    <recommendedName>
        <fullName evidence="6">Large ribosomal subunit protein uL29m</fullName>
    </recommendedName>
    <alternativeName>
        <fullName evidence="7">54S ribosomal protein L4, mitochondrial</fullName>
    </alternativeName>
</protein>
<dbReference type="InterPro" id="IPR038340">
    <property type="entry name" value="MRP-L47_sf"/>
</dbReference>
<evidence type="ECO:0000256" key="4">
    <source>
        <dbReference type="ARBA" id="ARBA00023128"/>
    </source>
</evidence>
<dbReference type="RefSeq" id="XP_016582759.1">
    <property type="nucleotide sequence ID" value="XM_016727533.1"/>
</dbReference>
<dbReference type="InterPro" id="IPR010729">
    <property type="entry name" value="Ribosomal_uL29_mit"/>
</dbReference>
<name>A0A0F2LRC5_SPOSC</name>
<evidence type="ECO:0000256" key="3">
    <source>
        <dbReference type="ARBA" id="ARBA00022980"/>
    </source>
</evidence>
<evidence type="ECO:0000256" key="7">
    <source>
        <dbReference type="ARBA" id="ARBA00035399"/>
    </source>
</evidence>
<dbReference type="PANTHER" id="PTHR21183">
    <property type="entry name" value="RIBOSOMAL PROTEIN L47, MITOCHONDRIAL-RELATED"/>
    <property type="match status" value="1"/>
</dbReference>
<evidence type="ECO:0000256" key="8">
    <source>
        <dbReference type="SAM" id="MobiDB-lite"/>
    </source>
</evidence>
<dbReference type="GO" id="GO:0032543">
    <property type="term" value="P:mitochondrial translation"/>
    <property type="evidence" value="ECO:0007669"/>
    <property type="project" value="TreeGrafter"/>
</dbReference>
<dbReference type="Gene3D" id="6.10.330.20">
    <property type="match status" value="1"/>
</dbReference>
<gene>
    <name evidence="9" type="ORF">SPSK_00567</name>
</gene>
<dbReference type="Pfam" id="PF06984">
    <property type="entry name" value="MRP-L47"/>
    <property type="match status" value="1"/>
</dbReference>
<dbReference type="KEGG" id="ssck:SPSK_00567"/>
<organism evidence="9 10">
    <name type="scientific">Sporothrix schenckii 1099-18</name>
    <dbReference type="NCBI Taxonomy" id="1397361"/>
    <lineage>
        <taxon>Eukaryota</taxon>
        <taxon>Fungi</taxon>
        <taxon>Dikarya</taxon>
        <taxon>Ascomycota</taxon>
        <taxon>Pezizomycotina</taxon>
        <taxon>Sordariomycetes</taxon>
        <taxon>Sordariomycetidae</taxon>
        <taxon>Ophiostomatales</taxon>
        <taxon>Ophiostomataceae</taxon>
        <taxon>Sporothrix</taxon>
    </lineage>
</organism>
<reference evidence="9 10" key="1">
    <citation type="journal article" date="2014" name="BMC Genomics">
        <title>Comparative genomics of the major fungal agents of human and animal Sporotrichosis: Sporothrix schenckii and Sporothrix brasiliensis.</title>
        <authorList>
            <person name="Teixeira M.M."/>
            <person name="de Almeida L.G."/>
            <person name="Kubitschek-Barreira P."/>
            <person name="Alves F.L."/>
            <person name="Kioshima E.S."/>
            <person name="Abadio A.K."/>
            <person name="Fernandes L."/>
            <person name="Derengowski L.S."/>
            <person name="Ferreira K.S."/>
            <person name="Souza R.C."/>
            <person name="Ruiz J.C."/>
            <person name="de Andrade N.C."/>
            <person name="Paes H.C."/>
            <person name="Nicola A.M."/>
            <person name="Albuquerque P."/>
            <person name="Gerber A.L."/>
            <person name="Martins V.P."/>
            <person name="Peconick L.D."/>
            <person name="Neto A.V."/>
            <person name="Chaucanez C.B."/>
            <person name="Silva P.A."/>
            <person name="Cunha O.L."/>
            <person name="de Oliveira F.F."/>
            <person name="dos Santos T.C."/>
            <person name="Barros A.L."/>
            <person name="Soares M.A."/>
            <person name="de Oliveira L.M."/>
            <person name="Marini M.M."/>
            <person name="Villalobos-Duno H."/>
            <person name="Cunha M.M."/>
            <person name="de Hoog S."/>
            <person name="da Silveira J.F."/>
            <person name="Henrissat B."/>
            <person name="Nino-Vega G.A."/>
            <person name="Cisalpino P.S."/>
            <person name="Mora-Montes H.M."/>
            <person name="Almeida S.R."/>
            <person name="Stajich J.E."/>
            <person name="Lopes-Bezerra L.M."/>
            <person name="Vasconcelos A.T."/>
            <person name="Felipe M.S."/>
        </authorList>
    </citation>
    <scope>NUCLEOTIDE SEQUENCE [LARGE SCALE GENOMIC DNA]</scope>
    <source>
        <strain evidence="9 10">1099-18</strain>
    </source>
</reference>
<dbReference type="AlphaFoldDB" id="A0A0F2LRC5"/>
<dbReference type="GO" id="GO:0005762">
    <property type="term" value="C:mitochondrial large ribosomal subunit"/>
    <property type="evidence" value="ECO:0007669"/>
    <property type="project" value="TreeGrafter"/>
</dbReference>
<evidence type="ECO:0000313" key="10">
    <source>
        <dbReference type="Proteomes" id="UP000033710"/>
    </source>
</evidence>
<proteinExistence type="inferred from homology"/>
<sequence length="296" mass="32884">MAALGPSAARVRGAVSGWSTAHNMISCSHPARFASQQAQPPLRTTQTKLSCTQSTIAPGAMQMQQRSSFSTSPVLAKRHKYRSRDNNRLRGVSSIRRTGPRQFLSVSDSPLPRSTLPGVGGTREAKEAMAAATRPEIDPEHGLWQFFYDGQVAQPPTKDAAFGRPWMAEELRRKSWDDLHRLWWVCVKERNRIATATESRKHFDLGFGNFEAQERDAAVRETMRRIKHVLTERFYVWEDAVELARTDPEIDLSGNGPAFRPAAYLEDEPAAAGESGNTEAAPAESRSGEQEPAPVR</sequence>
<feature type="region of interest" description="Disordered" evidence="8">
    <location>
        <begin position="59"/>
        <end position="82"/>
    </location>
</feature>
<reference evidence="9 10" key="2">
    <citation type="journal article" date="2015" name="Eukaryot. Cell">
        <title>Asexual propagation of a virulent clone complex in a human and feline outbreak of sporotrichosis.</title>
        <authorList>
            <person name="Teixeira Mde M."/>
            <person name="Rodrigues A.M."/>
            <person name="Tsui C.K."/>
            <person name="de Almeida L.G."/>
            <person name="Van Diepeningen A.D."/>
            <person name="van den Ende B.G."/>
            <person name="Fernandes G.F."/>
            <person name="Kano R."/>
            <person name="Hamelin R.C."/>
            <person name="Lopes-Bezerra L.M."/>
            <person name="Vasconcelos A.T."/>
            <person name="de Hoog S."/>
            <person name="de Camargo Z.P."/>
            <person name="Felipe M.S."/>
        </authorList>
    </citation>
    <scope>NUCLEOTIDE SEQUENCE [LARGE SCALE GENOMIC DNA]</scope>
    <source>
        <strain evidence="9 10">1099-18</strain>
    </source>
</reference>
<dbReference type="VEuPathDB" id="FungiDB:SPSK_00567"/>
<feature type="region of interest" description="Disordered" evidence="8">
    <location>
        <begin position="248"/>
        <end position="296"/>
    </location>
</feature>
<evidence type="ECO:0000256" key="6">
    <source>
        <dbReference type="ARBA" id="ARBA00035289"/>
    </source>
</evidence>
<evidence type="ECO:0000256" key="2">
    <source>
        <dbReference type="ARBA" id="ARBA00009254"/>
    </source>
</evidence>
<evidence type="ECO:0000256" key="1">
    <source>
        <dbReference type="ARBA" id="ARBA00004173"/>
    </source>
</evidence>
<keyword evidence="5" id="KW-0687">Ribonucleoprotein</keyword>
<comment type="subcellular location">
    <subcellularLocation>
        <location evidence="1">Mitochondrion</location>
    </subcellularLocation>
</comment>
<accession>A0A0F2LRC5</accession>
<dbReference type="GeneID" id="27662810"/>
<dbReference type="PANTHER" id="PTHR21183:SF18">
    <property type="entry name" value="LARGE RIBOSOMAL SUBUNIT PROTEIN UL29M"/>
    <property type="match status" value="1"/>
</dbReference>
<dbReference type="Proteomes" id="UP000033710">
    <property type="component" value="Unassembled WGS sequence"/>
</dbReference>
<comment type="caution">
    <text evidence="9">The sequence shown here is derived from an EMBL/GenBank/DDBJ whole genome shotgun (WGS) entry which is preliminary data.</text>
</comment>
<keyword evidence="4" id="KW-0496">Mitochondrion</keyword>
<feature type="compositionally biased region" description="Polar residues" evidence="8">
    <location>
        <begin position="59"/>
        <end position="73"/>
    </location>
</feature>
<evidence type="ECO:0000256" key="5">
    <source>
        <dbReference type="ARBA" id="ARBA00023274"/>
    </source>
</evidence>
<dbReference type="GO" id="GO:0003735">
    <property type="term" value="F:structural constituent of ribosome"/>
    <property type="evidence" value="ECO:0007669"/>
    <property type="project" value="InterPro"/>
</dbReference>
<keyword evidence="3 9" id="KW-0689">Ribosomal protein</keyword>
<comment type="similarity">
    <text evidence="2">Belongs to the universal ribosomal protein uL29 family.</text>
</comment>
<evidence type="ECO:0000313" key="9">
    <source>
        <dbReference type="EMBL" id="KJR80083.1"/>
    </source>
</evidence>